<proteinExistence type="predicted"/>
<dbReference type="AlphaFoldDB" id="Q25BJ7"/>
<feature type="domain" description="Reverse transcriptase zinc-binding" evidence="1">
    <location>
        <begin position="2"/>
        <end position="46"/>
    </location>
</feature>
<organism evidence="2">
    <name type="scientific">Brassica oleracea</name>
    <name type="common">Wild cabbage</name>
    <dbReference type="NCBI Taxonomy" id="3712"/>
    <lineage>
        <taxon>Eukaryota</taxon>
        <taxon>Viridiplantae</taxon>
        <taxon>Streptophyta</taxon>
        <taxon>Embryophyta</taxon>
        <taxon>Tracheophyta</taxon>
        <taxon>Spermatophyta</taxon>
        <taxon>Magnoliopsida</taxon>
        <taxon>eudicotyledons</taxon>
        <taxon>Gunneridae</taxon>
        <taxon>Pentapetalae</taxon>
        <taxon>rosids</taxon>
        <taxon>malvids</taxon>
        <taxon>Brassicales</taxon>
        <taxon>Brassicaceae</taxon>
        <taxon>Brassiceae</taxon>
        <taxon>Brassica</taxon>
    </lineage>
</organism>
<reference evidence="2" key="1">
    <citation type="submission" date="2006-03" db="EMBL/GenBank/DDBJ databases">
        <title>Comparative genomics of Brassica oleracea and Arabidopsis thaliana reveals gene loss, fragmentation and dispersal following polyploidy.</title>
        <authorList>
            <person name="Town C.D."/>
            <person name="Cheung F."/>
            <person name="Maiti R."/>
            <person name="Crabtree J."/>
            <person name="Haas B.J."/>
            <person name="Wortman J.R."/>
            <person name="Hine E.E."/>
            <person name="Althoff R."/>
            <person name="Arbogast T."/>
            <person name="Tallon L.J."/>
            <person name="Teresa U.T."/>
            <person name="Trick M."/>
            <person name="Bancroft I."/>
        </authorList>
    </citation>
    <scope>NUCLEOTIDE SEQUENCE</scope>
</reference>
<protein>
    <recommendedName>
        <fullName evidence="1">Reverse transcriptase zinc-binding domain-containing protein</fullName>
    </recommendedName>
</protein>
<accession>Q25BJ7</accession>
<sequence length="147" mass="17549">MQGRLSTGDRMRGWNMNVDTSCVLCQEPLETADHLFFKCPYSTQIWEALMKGVMESRFTMEWERIITFLRESSNWSKVKLFVSRYILQSTVHAIWMERNRRKHNELPSPSVVLIKRLDKNMRNRLTILQRRGDKELAEGMTFWFGSR</sequence>
<evidence type="ECO:0000259" key="1">
    <source>
        <dbReference type="Pfam" id="PF13966"/>
    </source>
</evidence>
<dbReference type="EMBL" id="AC183492">
    <property type="protein sequence ID" value="ABD65629.1"/>
    <property type="molecule type" value="Genomic_DNA"/>
</dbReference>
<dbReference type="InterPro" id="IPR026960">
    <property type="entry name" value="RVT-Znf"/>
</dbReference>
<evidence type="ECO:0000313" key="2">
    <source>
        <dbReference type="EMBL" id="ABD65629.1"/>
    </source>
</evidence>
<gene>
    <name evidence="2" type="ORF">23.t00046</name>
</gene>
<dbReference type="Pfam" id="PF13966">
    <property type="entry name" value="zf-RVT"/>
    <property type="match status" value="1"/>
</dbReference>
<name>Q25BJ7_BRAOL</name>